<keyword evidence="4" id="KW-0410">Iron transport</keyword>
<evidence type="ECO:0000313" key="11">
    <source>
        <dbReference type="EMBL" id="APT89994.1"/>
    </source>
</evidence>
<sequence length="259" mass="26804">MAAAGLHAGYGGAPVLAGLDVTIPAGAVTSVIGPNGCGKSTLLRCLAGLLDPMSGEVAVAGRPIGGYRRRELARHIAVLPQMPTAPEGMLVGDLVALGRHPHQSWLRQWTADDAGRVGRALELTNVAGYADRPLDSLSGGQRQRAWLAMALAQDAEVLLLDEPTTYLDIAHAIDILNLVAGLPGRTGTTVAMVLHDLNLAIRYSDHLVVLGEGAVAAVGAPEEVITAELLAEVFRLSAVVVEDPQTGGPLVVPTAPPAR</sequence>
<evidence type="ECO:0000256" key="9">
    <source>
        <dbReference type="ARBA" id="ARBA00023136"/>
    </source>
</evidence>
<evidence type="ECO:0000256" key="6">
    <source>
        <dbReference type="ARBA" id="ARBA00022840"/>
    </source>
</evidence>
<dbReference type="GO" id="GO:0006826">
    <property type="term" value="P:iron ion transport"/>
    <property type="evidence" value="ECO:0007669"/>
    <property type="project" value="UniProtKB-KW"/>
</dbReference>
<keyword evidence="8" id="KW-0406">Ion transport</keyword>
<reference evidence="11 12" key="1">
    <citation type="submission" date="2014-08" db="EMBL/GenBank/DDBJ databases">
        <title>Complete genome sequence of Corynebacterium sphenisci CECT 5990(T) (=DSM 44792(T)), isolated from healthy wild penguins.</title>
        <authorList>
            <person name="Ruckert C."/>
            <person name="Albersmeier A."/>
            <person name="Winkler A."/>
            <person name="Kalinowski J."/>
        </authorList>
    </citation>
    <scope>NUCLEOTIDE SEQUENCE [LARGE SCALE GENOMIC DNA]</scope>
    <source>
        <strain evidence="11 12">DSM 44792</strain>
    </source>
</reference>
<comment type="subcellular location">
    <subcellularLocation>
        <location evidence="1">Cell membrane</location>
        <topology evidence="1">Peripheral membrane protein</topology>
    </subcellularLocation>
</comment>
<dbReference type="KEGG" id="csph:CSPHI_01610"/>
<dbReference type="SMART" id="SM00382">
    <property type="entry name" value="AAA"/>
    <property type="match status" value="1"/>
</dbReference>
<dbReference type="PANTHER" id="PTHR42771">
    <property type="entry name" value="IRON(3+)-HYDROXAMATE IMPORT ATP-BINDING PROTEIN FHUC"/>
    <property type="match status" value="1"/>
</dbReference>
<dbReference type="InterPro" id="IPR003439">
    <property type="entry name" value="ABC_transporter-like_ATP-bd"/>
</dbReference>
<dbReference type="FunFam" id="3.40.50.300:FF:000134">
    <property type="entry name" value="Iron-enterobactin ABC transporter ATP-binding protein"/>
    <property type="match status" value="1"/>
</dbReference>
<name>A0A1L7CVY0_9CORY</name>
<evidence type="ECO:0000256" key="2">
    <source>
        <dbReference type="ARBA" id="ARBA00022448"/>
    </source>
</evidence>
<dbReference type="Pfam" id="PF00005">
    <property type="entry name" value="ABC_tran"/>
    <property type="match status" value="1"/>
</dbReference>
<dbReference type="STRING" id="1437874.CSPHI_01610"/>
<keyword evidence="2" id="KW-0813">Transport</keyword>
<evidence type="ECO:0000256" key="8">
    <source>
        <dbReference type="ARBA" id="ARBA00023065"/>
    </source>
</evidence>
<keyword evidence="3" id="KW-1003">Cell membrane</keyword>
<dbReference type="PROSITE" id="PS00211">
    <property type="entry name" value="ABC_TRANSPORTER_1"/>
    <property type="match status" value="1"/>
</dbReference>
<dbReference type="PANTHER" id="PTHR42771:SF2">
    <property type="entry name" value="IRON(3+)-HYDROXAMATE IMPORT ATP-BINDING PROTEIN FHUC"/>
    <property type="match status" value="1"/>
</dbReference>
<keyword evidence="7" id="KW-0408">Iron</keyword>
<protein>
    <submittedName>
        <fullName evidence="11">ABC transporter</fullName>
    </submittedName>
</protein>
<dbReference type="InterPro" id="IPR027417">
    <property type="entry name" value="P-loop_NTPase"/>
</dbReference>
<dbReference type="CDD" id="cd03214">
    <property type="entry name" value="ABC_Iron-Siderophores_B12_Hemin"/>
    <property type="match status" value="1"/>
</dbReference>
<dbReference type="SUPFAM" id="SSF52540">
    <property type="entry name" value="P-loop containing nucleoside triphosphate hydrolases"/>
    <property type="match status" value="1"/>
</dbReference>
<dbReference type="GO" id="GO:0016887">
    <property type="term" value="F:ATP hydrolysis activity"/>
    <property type="evidence" value="ECO:0007669"/>
    <property type="project" value="InterPro"/>
</dbReference>
<dbReference type="EMBL" id="CP009248">
    <property type="protein sequence ID" value="APT89994.1"/>
    <property type="molecule type" value="Genomic_DNA"/>
</dbReference>
<dbReference type="Gene3D" id="3.40.50.300">
    <property type="entry name" value="P-loop containing nucleotide triphosphate hydrolases"/>
    <property type="match status" value="1"/>
</dbReference>
<keyword evidence="5" id="KW-0547">Nucleotide-binding</keyword>
<evidence type="ECO:0000313" key="12">
    <source>
        <dbReference type="Proteomes" id="UP000185469"/>
    </source>
</evidence>
<gene>
    <name evidence="11" type="ORF">CSPHI_01610</name>
</gene>
<proteinExistence type="predicted"/>
<feature type="domain" description="ABC transporter" evidence="10">
    <location>
        <begin position="1"/>
        <end position="237"/>
    </location>
</feature>
<organism evidence="11 12">
    <name type="scientific">Corynebacterium sphenisci DSM 44792</name>
    <dbReference type="NCBI Taxonomy" id="1437874"/>
    <lineage>
        <taxon>Bacteria</taxon>
        <taxon>Bacillati</taxon>
        <taxon>Actinomycetota</taxon>
        <taxon>Actinomycetes</taxon>
        <taxon>Mycobacteriales</taxon>
        <taxon>Corynebacteriaceae</taxon>
        <taxon>Corynebacterium</taxon>
    </lineage>
</organism>
<keyword evidence="6" id="KW-0067">ATP-binding</keyword>
<dbReference type="AlphaFoldDB" id="A0A1L7CVY0"/>
<dbReference type="InterPro" id="IPR017871">
    <property type="entry name" value="ABC_transporter-like_CS"/>
</dbReference>
<dbReference type="GO" id="GO:0005886">
    <property type="term" value="C:plasma membrane"/>
    <property type="evidence" value="ECO:0007669"/>
    <property type="project" value="UniProtKB-SubCell"/>
</dbReference>
<evidence type="ECO:0000256" key="7">
    <source>
        <dbReference type="ARBA" id="ARBA00023004"/>
    </source>
</evidence>
<accession>A0A1L7CVY0</accession>
<keyword evidence="12" id="KW-1185">Reference proteome</keyword>
<dbReference type="InterPro" id="IPR051535">
    <property type="entry name" value="Siderophore_ABC-ATPase"/>
</dbReference>
<dbReference type="Proteomes" id="UP000185469">
    <property type="component" value="Chromosome"/>
</dbReference>
<evidence type="ECO:0000256" key="3">
    <source>
        <dbReference type="ARBA" id="ARBA00022475"/>
    </source>
</evidence>
<evidence type="ECO:0000256" key="1">
    <source>
        <dbReference type="ARBA" id="ARBA00004202"/>
    </source>
</evidence>
<keyword evidence="9" id="KW-0472">Membrane</keyword>
<dbReference type="GO" id="GO:0005524">
    <property type="term" value="F:ATP binding"/>
    <property type="evidence" value="ECO:0007669"/>
    <property type="project" value="UniProtKB-KW"/>
</dbReference>
<evidence type="ECO:0000256" key="5">
    <source>
        <dbReference type="ARBA" id="ARBA00022741"/>
    </source>
</evidence>
<evidence type="ECO:0000259" key="10">
    <source>
        <dbReference type="PROSITE" id="PS50893"/>
    </source>
</evidence>
<evidence type="ECO:0000256" key="4">
    <source>
        <dbReference type="ARBA" id="ARBA00022496"/>
    </source>
</evidence>
<dbReference type="PROSITE" id="PS50893">
    <property type="entry name" value="ABC_TRANSPORTER_2"/>
    <property type="match status" value="1"/>
</dbReference>
<dbReference type="InterPro" id="IPR003593">
    <property type="entry name" value="AAA+_ATPase"/>
</dbReference>